<organism evidence="1 2">
    <name type="scientific">Salipiger profundus</name>
    <dbReference type="NCBI Taxonomy" id="1229727"/>
    <lineage>
        <taxon>Bacteria</taxon>
        <taxon>Pseudomonadati</taxon>
        <taxon>Pseudomonadota</taxon>
        <taxon>Alphaproteobacteria</taxon>
        <taxon>Rhodobacterales</taxon>
        <taxon>Roseobacteraceae</taxon>
        <taxon>Salipiger</taxon>
    </lineage>
</organism>
<accession>A0A1U7D0T9</accession>
<evidence type="ECO:0000313" key="1">
    <source>
        <dbReference type="EMBL" id="APX21696.1"/>
    </source>
</evidence>
<keyword evidence="2" id="KW-1185">Reference proteome</keyword>
<proteinExistence type="predicted"/>
<sequence>MTRAISLNARRSLDAAATEDFFVVLLEITHPNLAAPLRLSTDPTERISIEPLVYGTRSGWRGADPVADHWQFVAAALELPSDQEDVPAAVRITLDLFDATLPALLRSFETRATANIALVMASDPDTPEQQFLGLEVTGGTYGAQVAISASRKPIEEEGAPMDIIGKQRFPGLFR</sequence>
<dbReference type="STRING" id="1229727.Ga0080559_TMP900"/>
<dbReference type="KEGG" id="tpro:Ga0080559_TMP900"/>
<dbReference type="RefSeq" id="WP_076622281.1">
    <property type="nucleotide sequence ID" value="NZ_BMEW01000002.1"/>
</dbReference>
<dbReference type="Proteomes" id="UP000186559">
    <property type="component" value="Chromosome"/>
</dbReference>
<dbReference type="AlphaFoldDB" id="A0A1U7D0T9"/>
<dbReference type="EMBL" id="CP014796">
    <property type="protein sequence ID" value="APX21696.1"/>
    <property type="molecule type" value="Genomic_DNA"/>
</dbReference>
<gene>
    <name evidence="1" type="ORF">Ga0080559_TMP900</name>
</gene>
<reference evidence="1 2" key="1">
    <citation type="submission" date="2016-03" db="EMBL/GenBank/DDBJ databases">
        <title>Deep-sea bacteria in the southern Pacific.</title>
        <authorList>
            <person name="Tang K."/>
        </authorList>
    </citation>
    <scope>NUCLEOTIDE SEQUENCE [LARGE SCALE GENOMIC DNA]</scope>
    <source>
        <strain evidence="1 2">JLT2016</strain>
    </source>
</reference>
<protein>
    <recommendedName>
        <fullName evidence="3">DUF1833 protein</fullName>
    </recommendedName>
</protein>
<evidence type="ECO:0008006" key="3">
    <source>
        <dbReference type="Google" id="ProtNLM"/>
    </source>
</evidence>
<evidence type="ECO:0000313" key="2">
    <source>
        <dbReference type="Proteomes" id="UP000186559"/>
    </source>
</evidence>
<name>A0A1U7D0T9_9RHOB</name>